<feature type="transmembrane region" description="Helical" evidence="6">
    <location>
        <begin position="42"/>
        <end position="59"/>
    </location>
</feature>
<keyword evidence="4 6" id="KW-1133">Transmembrane helix</keyword>
<keyword evidence="8" id="KW-1185">Reference proteome</keyword>
<reference evidence="7 8" key="1">
    <citation type="journal article" date="2011" name="J. Bacteriol.">
        <title>Complete genome sequence and updated annotation of Desulfovibrio alaskensis G20.</title>
        <authorList>
            <person name="Hauser L.J."/>
            <person name="Land M.L."/>
            <person name="Brown S.D."/>
            <person name="Larimer F."/>
            <person name="Keller K.L."/>
            <person name="Rapp-Giles B.J."/>
            <person name="Price M.N."/>
            <person name="Lin M."/>
            <person name="Bruce D.C."/>
            <person name="Detter J.C."/>
            <person name="Tapia R."/>
            <person name="Han C.S."/>
            <person name="Goodwin L.A."/>
            <person name="Cheng J.F."/>
            <person name="Pitluck S."/>
            <person name="Copeland A."/>
            <person name="Lucas S."/>
            <person name="Nolan M."/>
            <person name="Lapidus A.L."/>
            <person name="Palumbo A.V."/>
            <person name="Wall J.D."/>
        </authorList>
    </citation>
    <scope>NUCLEOTIDE SEQUENCE [LARGE SCALE GENOMIC DNA]</scope>
    <source>
        <strain evidence="8">ATCC BAA 1058 / DSM 17464 / G20</strain>
    </source>
</reference>
<dbReference type="InterPro" id="IPR003339">
    <property type="entry name" value="ABC/ECF_trnsptr_transmembrane"/>
</dbReference>
<dbReference type="InterPro" id="IPR051611">
    <property type="entry name" value="ECF_transporter_component"/>
</dbReference>
<evidence type="ECO:0000313" key="7">
    <source>
        <dbReference type="EMBL" id="ABB37993.1"/>
    </source>
</evidence>
<evidence type="ECO:0000256" key="2">
    <source>
        <dbReference type="ARBA" id="ARBA00022475"/>
    </source>
</evidence>
<dbReference type="KEGG" id="dde:Dde_1192"/>
<comment type="subcellular location">
    <subcellularLocation>
        <location evidence="1">Cell membrane</location>
        <topology evidence="1">Multi-pass membrane protein</topology>
    </subcellularLocation>
</comment>
<dbReference type="Proteomes" id="UP000002710">
    <property type="component" value="Chromosome"/>
</dbReference>
<dbReference type="RefSeq" id="WP_011367211.1">
    <property type="nucleotide sequence ID" value="NC_007519.1"/>
</dbReference>
<sequence length="254" mass="27913">MFDEPFSRGTSLLHRLDPRIKLTAAFVLSCIVAVAARRDVALAALCAAAFLAVWSRPPVRPLLGRLAAVNVFVLFLWVVLPFTYGGVQTDEGVFAVSRAGVDMALLVTLKSNAIVLLFIACVATSDAAAVGHALCRLGVPRKLVFLFLFTYRYVHVLLQEYERLRTAARLRGFVPGTGLHTYRTLANMLGMVILRSLDRSQRVYEAMILRGFDGRFHSLCTLRLHRRDVVFGCGAAVAACMLVYAEFAGGLHVI</sequence>
<dbReference type="eggNOG" id="COG0619">
    <property type="taxonomic scope" value="Bacteria"/>
</dbReference>
<dbReference type="PANTHER" id="PTHR34857">
    <property type="entry name" value="SLL0384 PROTEIN"/>
    <property type="match status" value="1"/>
</dbReference>
<keyword evidence="3 6" id="KW-0812">Transmembrane</keyword>
<dbReference type="InterPro" id="IPR012809">
    <property type="entry name" value="ECF_CbiQ"/>
</dbReference>
<dbReference type="PANTHER" id="PTHR34857:SF2">
    <property type="entry name" value="SLL0384 PROTEIN"/>
    <property type="match status" value="1"/>
</dbReference>
<keyword evidence="2" id="KW-1003">Cell membrane</keyword>
<feature type="transmembrane region" description="Helical" evidence="6">
    <location>
        <begin position="113"/>
        <end position="131"/>
    </location>
</feature>
<protein>
    <submittedName>
        <fullName evidence="7">Cobalt ABC transporter, inner membrane subunit CbiQ</fullName>
    </submittedName>
</protein>
<dbReference type="AlphaFoldDB" id="Q313A3"/>
<accession>Q313A3</accession>
<feature type="transmembrane region" description="Helical" evidence="6">
    <location>
        <begin position="66"/>
        <end position="84"/>
    </location>
</feature>
<dbReference type="STRING" id="207559.Dde_1192"/>
<organism evidence="7 8">
    <name type="scientific">Oleidesulfovibrio alaskensis (strain ATCC BAA-1058 / DSM 17464 / G20)</name>
    <name type="common">Desulfovibrio alaskensis</name>
    <dbReference type="NCBI Taxonomy" id="207559"/>
    <lineage>
        <taxon>Bacteria</taxon>
        <taxon>Pseudomonadati</taxon>
        <taxon>Thermodesulfobacteriota</taxon>
        <taxon>Desulfovibrionia</taxon>
        <taxon>Desulfovibrionales</taxon>
        <taxon>Desulfovibrionaceae</taxon>
        <taxon>Oleidesulfovibrio</taxon>
    </lineage>
</organism>
<dbReference type="CDD" id="cd16914">
    <property type="entry name" value="EcfT"/>
    <property type="match status" value="1"/>
</dbReference>
<evidence type="ECO:0000256" key="1">
    <source>
        <dbReference type="ARBA" id="ARBA00004651"/>
    </source>
</evidence>
<dbReference type="Pfam" id="PF02361">
    <property type="entry name" value="CbiQ"/>
    <property type="match status" value="1"/>
</dbReference>
<keyword evidence="5 6" id="KW-0472">Membrane</keyword>
<proteinExistence type="predicted"/>
<name>Q313A3_OLEA2</name>
<evidence type="ECO:0000313" key="8">
    <source>
        <dbReference type="Proteomes" id="UP000002710"/>
    </source>
</evidence>
<evidence type="ECO:0000256" key="6">
    <source>
        <dbReference type="SAM" id="Phobius"/>
    </source>
</evidence>
<dbReference type="NCBIfam" id="TIGR02454">
    <property type="entry name" value="ECF_T_CbiQ"/>
    <property type="match status" value="1"/>
</dbReference>
<evidence type="ECO:0000256" key="3">
    <source>
        <dbReference type="ARBA" id="ARBA00022692"/>
    </source>
</evidence>
<dbReference type="HOGENOM" id="CLU_056469_1_3_7"/>
<dbReference type="GO" id="GO:0043190">
    <property type="term" value="C:ATP-binding cassette (ABC) transporter complex"/>
    <property type="evidence" value="ECO:0007669"/>
    <property type="project" value="InterPro"/>
</dbReference>
<gene>
    <name evidence="7" type="ordered locus">Dde_1192</name>
</gene>
<evidence type="ECO:0000256" key="4">
    <source>
        <dbReference type="ARBA" id="ARBA00022989"/>
    </source>
</evidence>
<feature type="transmembrane region" description="Helical" evidence="6">
    <location>
        <begin position="229"/>
        <end position="247"/>
    </location>
</feature>
<evidence type="ECO:0000256" key="5">
    <source>
        <dbReference type="ARBA" id="ARBA00023136"/>
    </source>
</evidence>
<dbReference type="GO" id="GO:0006824">
    <property type="term" value="P:cobalt ion transport"/>
    <property type="evidence" value="ECO:0007669"/>
    <property type="project" value="InterPro"/>
</dbReference>
<dbReference type="EMBL" id="CP000112">
    <property type="protein sequence ID" value="ABB37993.1"/>
    <property type="molecule type" value="Genomic_DNA"/>
</dbReference>